<keyword evidence="8" id="KW-0812">Transmembrane</keyword>
<dbReference type="Gene3D" id="3.30.565.10">
    <property type="entry name" value="Histidine kinase-like ATPase, C-terminal domain"/>
    <property type="match status" value="1"/>
</dbReference>
<dbReference type="GO" id="GO:0000155">
    <property type="term" value="F:phosphorelay sensor kinase activity"/>
    <property type="evidence" value="ECO:0007669"/>
    <property type="project" value="InterPro"/>
</dbReference>
<accession>A0A8G2BH19</accession>
<dbReference type="PRINTS" id="PR00344">
    <property type="entry name" value="BCTRLSENSOR"/>
</dbReference>
<dbReference type="EMBL" id="FNBW01000005">
    <property type="protein sequence ID" value="SDF65691.1"/>
    <property type="molecule type" value="Genomic_DNA"/>
</dbReference>
<dbReference type="InterPro" id="IPR005467">
    <property type="entry name" value="His_kinase_dom"/>
</dbReference>
<organism evidence="10 11">
    <name type="scientific">Thalassobaculum litoreum DSM 18839</name>
    <dbReference type="NCBI Taxonomy" id="1123362"/>
    <lineage>
        <taxon>Bacteria</taxon>
        <taxon>Pseudomonadati</taxon>
        <taxon>Pseudomonadota</taxon>
        <taxon>Alphaproteobacteria</taxon>
        <taxon>Rhodospirillales</taxon>
        <taxon>Thalassobaculaceae</taxon>
        <taxon>Thalassobaculum</taxon>
    </lineage>
</organism>
<keyword evidence="7" id="KW-0175">Coiled coil</keyword>
<keyword evidence="8" id="KW-1133">Transmembrane helix</keyword>
<keyword evidence="8" id="KW-0472">Membrane</keyword>
<evidence type="ECO:0000256" key="6">
    <source>
        <dbReference type="ARBA" id="ARBA00023012"/>
    </source>
</evidence>
<dbReference type="SUPFAM" id="SSF55874">
    <property type="entry name" value="ATPase domain of HSP90 chaperone/DNA topoisomerase II/histidine kinase"/>
    <property type="match status" value="1"/>
</dbReference>
<gene>
    <name evidence="10" type="ORF">SAMN05660686_01946</name>
</gene>
<keyword evidence="11" id="KW-1185">Reference proteome</keyword>
<name>A0A8G2BH19_9PROT</name>
<evidence type="ECO:0000256" key="8">
    <source>
        <dbReference type="SAM" id="Phobius"/>
    </source>
</evidence>
<evidence type="ECO:0000256" key="3">
    <source>
        <dbReference type="ARBA" id="ARBA00022553"/>
    </source>
</evidence>
<proteinExistence type="predicted"/>
<dbReference type="SMART" id="SM00387">
    <property type="entry name" value="HATPase_c"/>
    <property type="match status" value="1"/>
</dbReference>
<keyword evidence="6" id="KW-0902">Two-component regulatory system</keyword>
<dbReference type="PROSITE" id="PS50109">
    <property type="entry name" value="HIS_KIN"/>
    <property type="match status" value="1"/>
</dbReference>
<dbReference type="InterPro" id="IPR004358">
    <property type="entry name" value="Sig_transdc_His_kin-like_C"/>
</dbReference>
<evidence type="ECO:0000259" key="9">
    <source>
        <dbReference type="PROSITE" id="PS50109"/>
    </source>
</evidence>
<feature type="transmembrane region" description="Helical" evidence="8">
    <location>
        <begin position="20"/>
        <end position="40"/>
    </location>
</feature>
<evidence type="ECO:0000313" key="11">
    <source>
        <dbReference type="Proteomes" id="UP000198615"/>
    </source>
</evidence>
<reference evidence="10 11" key="1">
    <citation type="submission" date="2016-10" db="EMBL/GenBank/DDBJ databases">
        <authorList>
            <person name="Varghese N."/>
            <person name="Submissions S."/>
        </authorList>
    </citation>
    <scope>NUCLEOTIDE SEQUENCE [LARGE SCALE GENOMIC DNA]</scope>
    <source>
        <strain evidence="10 11">DSM 18839</strain>
    </source>
</reference>
<sequence>MQDRNIPSRPPWPQRLHIRFLAIVSFAFLLIIVPCAWLIFSLMHQADDAMLTARVGNLSARAAGAIERHGAYVDPALAGDLMAPLAADRAFLCAELRNGTSVVAALPASQGCVAGQEGHYFEIPVDDKGTWILRAGFTDAELVKLRNLEMLLGLAAISVAFFAVLVAGGVSYRFLIWRPLNRLTDGILHSARSGSRSVIPWNSRDEMGLVVGAYNNLVLSETERERQLQDSVERIQASESALATLNQELEQRVQERTLELEIAKREADRANDSKTQFLWSMSHELRTPLNAILGFSEIMSRELFGRITPVRYKSFADDIHYSGQHLLKVINDLLDIARIEVGRETLVDEPTDIAALLAETLRVIAPLAHDGGVRLESRMDRNSMTLRIDPVKMRQILINLLGNAVKHTPADGTVSIEARIAPDGRVAFVVEDTGPGIPAEFLDQVMEPFGRAEGVSPHLQKGTGLGLPLARKMAELHGGELVLHSEVGVGTRVTVYLPANRQITDGHITDRHMADLPVGRTGTDA</sequence>
<evidence type="ECO:0000256" key="5">
    <source>
        <dbReference type="ARBA" id="ARBA00022777"/>
    </source>
</evidence>
<protein>
    <recommendedName>
        <fullName evidence="2">histidine kinase</fullName>
        <ecNumber evidence="2">2.7.13.3</ecNumber>
    </recommendedName>
</protein>
<dbReference type="Proteomes" id="UP000198615">
    <property type="component" value="Unassembled WGS sequence"/>
</dbReference>
<comment type="caution">
    <text evidence="10">The sequence shown here is derived from an EMBL/GenBank/DDBJ whole genome shotgun (WGS) entry which is preliminary data.</text>
</comment>
<keyword evidence="5 10" id="KW-0418">Kinase</keyword>
<evidence type="ECO:0000256" key="1">
    <source>
        <dbReference type="ARBA" id="ARBA00000085"/>
    </source>
</evidence>
<evidence type="ECO:0000256" key="4">
    <source>
        <dbReference type="ARBA" id="ARBA00022679"/>
    </source>
</evidence>
<dbReference type="InterPro" id="IPR003661">
    <property type="entry name" value="HisK_dim/P_dom"/>
</dbReference>
<dbReference type="EC" id="2.7.13.3" evidence="2"/>
<dbReference type="Pfam" id="PF02518">
    <property type="entry name" value="HATPase_c"/>
    <property type="match status" value="1"/>
</dbReference>
<dbReference type="InterPro" id="IPR050736">
    <property type="entry name" value="Sensor_HK_Regulatory"/>
</dbReference>
<comment type="catalytic activity">
    <reaction evidence="1">
        <text>ATP + protein L-histidine = ADP + protein N-phospho-L-histidine.</text>
        <dbReference type="EC" id="2.7.13.3"/>
    </reaction>
</comment>
<keyword evidence="3" id="KW-0597">Phosphoprotein</keyword>
<dbReference type="InterPro" id="IPR003594">
    <property type="entry name" value="HATPase_dom"/>
</dbReference>
<dbReference type="PANTHER" id="PTHR43711:SF26">
    <property type="entry name" value="SENSOR HISTIDINE KINASE RCSC"/>
    <property type="match status" value="1"/>
</dbReference>
<evidence type="ECO:0000313" key="10">
    <source>
        <dbReference type="EMBL" id="SDF65691.1"/>
    </source>
</evidence>
<dbReference type="PANTHER" id="PTHR43711">
    <property type="entry name" value="TWO-COMPONENT HISTIDINE KINASE"/>
    <property type="match status" value="1"/>
</dbReference>
<dbReference type="Gene3D" id="1.10.287.130">
    <property type="match status" value="1"/>
</dbReference>
<keyword evidence="4" id="KW-0808">Transferase</keyword>
<feature type="domain" description="Histidine kinase" evidence="9">
    <location>
        <begin position="280"/>
        <end position="501"/>
    </location>
</feature>
<dbReference type="InterPro" id="IPR036890">
    <property type="entry name" value="HATPase_C_sf"/>
</dbReference>
<evidence type="ECO:0000256" key="2">
    <source>
        <dbReference type="ARBA" id="ARBA00012438"/>
    </source>
</evidence>
<feature type="transmembrane region" description="Helical" evidence="8">
    <location>
        <begin position="151"/>
        <end position="175"/>
    </location>
</feature>
<dbReference type="SMART" id="SM00388">
    <property type="entry name" value="HisKA"/>
    <property type="match status" value="1"/>
</dbReference>
<evidence type="ECO:0000256" key="7">
    <source>
        <dbReference type="SAM" id="Coils"/>
    </source>
</evidence>
<dbReference type="SUPFAM" id="SSF47384">
    <property type="entry name" value="Homodimeric domain of signal transducing histidine kinase"/>
    <property type="match status" value="1"/>
</dbReference>
<feature type="coiled-coil region" evidence="7">
    <location>
        <begin position="228"/>
        <end position="273"/>
    </location>
</feature>
<dbReference type="AlphaFoldDB" id="A0A8G2BH19"/>
<dbReference type="CDD" id="cd00082">
    <property type="entry name" value="HisKA"/>
    <property type="match status" value="1"/>
</dbReference>
<dbReference type="InterPro" id="IPR036097">
    <property type="entry name" value="HisK_dim/P_sf"/>
</dbReference>
<dbReference type="Pfam" id="PF00512">
    <property type="entry name" value="HisKA"/>
    <property type="match status" value="1"/>
</dbReference>